<feature type="chain" id="PRO_5043953298" evidence="1">
    <location>
        <begin position="21"/>
        <end position="228"/>
    </location>
</feature>
<dbReference type="Gene3D" id="2.60.40.10">
    <property type="entry name" value="Immunoglobulins"/>
    <property type="match status" value="1"/>
</dbReference>
<name>A0AAU9Q192_9VIBR</name>
<dbReference type="SUPFAM" id="SSF49354">
    <property type="entry name" value="PapD-like"/>
    <property type="match status" value="1"/>
</dbReference>
<dbReference type="Proteomes" id="UP001295420">
    <property type="component" value="Unassembled WGS sequence"/>
</dbReference>
<protein>
    <submittedName>
        <fullName evidence="2">PapD_N domain-containing protein</fullName>
    </submittedName>
</protein>
<keyword evidence="1" id="KW-0732">Signal</keyword>
<dbReference type="RefSeq" id="WP_409930113.1">
    <property type="nucleotide sequence ID" value="NZ_CAKMTQ010000001.1"/>
</dbReference>
<evidence type="ECO:0000256" key="1">
    <source>
        <dbReference type="SAM" id="SignalP"/>
    </source>
</evidence>
<dbReference type="InterPro" id="IPR008962">
    <property type="entry name" value="PapD-like_sf"/>
</dbReference>
<dbReference type="EMBL" id="CAKMTQ010000001">
    <property type="protein sequence ID" value="CAH1521515.1"/>
    <property type="molecule type" value="Genomic_DNA"/>
</dbReference>
<sequence length="228" mass="25671">MFYPSITYLALLLFSGFANAIIISPTVFELNTDSNTTSQIIVTNNSTEKMPLEVSIHQLLFKQNGQYKTKALNTDALLVFPPAAMLAPNSKQVFRIQWLEPSVQKASSSYFIRFTQAHLTGANGQSRALPMQQSGVEIKVHYNALLHVYSNNQQPDVTLEVSDAGQLVIRNTGERFTYSRLLYFEPLTATENYSLQQQVGDQFLPPFSTFTLRSRKAIPVGKYHGREQ</sequence>
<dbReference type="AlphaFoldDB" id="A0AAU9Q192"/>
<organism evidence="2 3">
    <name type="scientific">Vibrio owensii</name>
    <dbReference type="NCBI Taxonomy" id="696485"/>
    <lineage>
        <taxon>Bacteria</taxon>
        <taxon>Pseudomonadati</taxon>
        <taxon>Pseudomonadota</taxon>
        <taxon>Gammaproteobacteria</taxon>
        <taxon>Vibrionales</taxon>
        <taxon>Vibrionaceae</taxon>
        <taxon>Vibrio</taxon>
    </lineage>
</organism>
<dbReference type="InterPro" id="IPR013783">
    <property type="entry name" value="Ig-like_fold"/>
</dbReference>
<proteinExistence type="predicted"/>
<accession>A0AAU9Q192</accession>
<gene>
    <name evidence="2" type="ORF">THF1D04_10962</name>
</gene>
<evidence type="ECO:0000313" key="3">
    <source>
        <dbReference type="Proteomes" id="UP001295420"/>
    </source>
</evidence>
<reference evidence="2" key="1">
    <citation type="submission" date="2022-01" db="EMBL/GenBank/DDBJ databases">
        <authorList>
            <person name="Lagorce A."/>
        </authorList>
    </citation>
    <scope>NUCLEOTIDE SEQUENCE</scope>
    <source>
        <strain evidence="2">Th15_F1_D04</strain>
    </source>
</reference>
<feature type="signal peptide" evidence="1">
    <location>
        <begin position="1"/>
        <end position="20"/>
    </location>
</feature>
<comment type="caution">
    <text evidence="2">The sequence shown here is derived from an EMBL/GenBank/DDBJ whole genome shotgun (WGS) entry which is preliminary data.</text>
</comment>
<evidence type="ECO:0000313" key="2">
    <source>
        <dbReference type="EMBL" id="CAH1521515.1"/>
    </source>
</evidence>